<dbReference type="EMBL" id="CAXDID020000079">
    <property type="protein sequence ID" value="CAL6017748.1"/>
    <property type="molecule type" value="Genomic_DNA"/>
</dbReference>
<reference evidence="2 3" key="1">
    <citation type="submission" date="2024-07" db="EMBL/GenBank/DDBJ databases">
        <authorList>
            <person name="Akdeniz Z."/>
        </authorList>
    </citation>
    <scope>NUCLEOTIDE SEQUENCE [LARGE SCALE GENOMIC DNA]</scope>
</reference>
<protein>
    <submittedName>
        <fullName evidence="2">Hypothetical_protein</fullName>
    </submittedName>
</protein>
<name>A0ABP1IK30_9EUKA</name>
<feature type="signal peptide" evidence="1">
    <location>
        <begin position="1"/>
        <end position="20"/>
    </location>
</feature>
<evidence type="ECO:0000313" key="2">
    <source>
        <dbReference type="EMBL" id="CAL6017748.1"/>
    </source>
</evidence>
<accession>A0ABP1IK30</accession>
<proteinExistence type="predicted"/>
<gene>
    <name evidence="2" type="ORF">HINF_LOCUS26135</name>
</gene>
<keyword evidence="1" id="KW-0732">Signal</keyword>
<dbReference type="Proteomes" id="UP001642409">
    <property type="component" value="Unassembled WGS sequence"/>
</dbReference>
<evidence type="ECO:0000313" key="3">
    <source>
        <dbReference type="Proteomes" id="UP001642409"/>
    </source>
</evidence>
<keyword evidence="3" id="KW-1185">Reference proteome</keyword>
<evidence type="ECO:0000256" key="1">
    <source>
        <dbReference type="SAM" id="SignalP"/>
    </source>
</evidence>
<organism evidence="2 3">
    <name type="scientific">Hexamita inflata</name>
    <dbReference type="NCBI Taxonomy" id="28002"/>
    <lineage>
        <taxon>Eukaryota</taxon>
        <taxon>Metamonada</taxon>
        <taxon>Diplomonadida</taxon>
        <taxon>Hexamitidae</taxon>
        <taxon>Hexamitinae</taxon>
        <taxon>Hexamita</taxon>
    </lineage>
</organism>
<sequence>MHIFPTLYILLDILRHTTLSQLSSFTHCDIYYLLTHAQRNIIFQDMILKIMSNAFFSALQDYNVYKSCDHAEIYSVKPMKIVFKYKRSCIEVQQMLQRKERKQHNS</sequence>
<comment type="caution">
    <text evidence="2">The sequence shown here is derived from an EMBL/GenBank/DDBJ whole genome shotgun (WGS) entry which is preliminary data.</text>
</comment>
<feature type="chain" id="PRO_5046295676" evidence="1">
    <location>
        <begin position="21"/>
        <end position="106"/>
    </location>
</feature>